<evidence type="ECO:0000313" key="1">
    <source>
        <dbReference type="EMBL" id="XBG60874.1"/>
    </source>
</evidence>
<dbReference type="EMBL" id="CP157199">
    <property type="protein sequence ID" value="XBG60874.1"/>
    <property type="molecule type" value="Genomic_DNA"/>
</dbReference>
<proteinExistence type="predicted"/>
<organism evidence="1">
    <name type="scientific">Pontimicrobium sp. SW4</name>
    <dbReference type="NCBI Taxonomy" id="3153519"/>
    <lineage>
        <taxon>Bacteria</taxon>
        <taxon>Pseudomonadati</taxon>
        <taxon>Bacteroidota</taxon>
        <taxon>Flavobacteriia</taxon>
        <taxon>Flavobacteriales</taxon>
        <taxon>Flavobacteriaceae</taxon>
        <taxon>Pontimicrobium</taxon>
    </lineage>
</organism>
<dbReference type="AlphaFoldDB" id="A0AAU7BRC2"/>
<gene>
    <name evidence="1" type="ORF">ABGB03_13510</name>
</gene>
<dbReference type="RefSeq" id="WP_347923102.1">
    <property type="nucleotide sequence ID" value="NZ_CP157199.1"/>
</dbReference>
<sequence>MPIKSYLAHPHEGKKEELIKALSAINACEVIPAQNKDLLIVVTDTETKSEEEIVKEQIEAIKALKLLAMVSGFDTPKNN</sequence>
<protein>
    <submittedName>
        <fullName evidence="1">Uncharacterized protein</fullName>
    </submittedName>
</protein>
<dbReference type="Gene3D" id="3.30.70.920">
    <property type="match status" value="1"/>
</dbReference>
<name>A0AAU7BRC2_9FLAO</name>
<reference evidence="1" key="1">
    <citation type="submission" date="2024-05" db="EMBL/GenBank/DDBJ databases">
        <title>Pontimicrobium maritimus sp. nov., isolated form sea water.</title>
        <authorList>
            <person name="Muhammad N."/>
            <person name="Vuong T.Q."/>
            <person name="Han H.L."/>
            <person name="Kim S.-G."/>
        </authorList>
    </citation>
    <scope>NUCLEOTIDE SEQUENCE</scope>
    <source>
        <strain evidence="1">SW4</strain>
    </source>
</reference>
<accession>A0AAU7BRC2</accession>